<evidence type="ECO:0000313" key="3">
    <source>
        <dbReference type="Proteomes" id="UP001328107"/>
    </source>
</evidence>
<feature type="domain" description="Fatty acid desaturase" evidence="1">
    <location>
        <begin position="165"/>
        <end position="427"/>
    </location>
</feature>
<reference evidence="3" key="1">
    <citation type="submission" date="2022-10" db="EMBL/GenBank/DDBJ databases">
        <title>Genome assembly of Pristionchus species.</title>
        <authorList>
            <person name="Yoshida K."/>
            <person name="Sommer R.J."/>
        </authorList>
    </citation>
    <scope>NUCLEOTIDE SEQUENCE [LARGE SCALE GENOMIC DNA]</scope>
    <source>
        <strain evidence="3">RS5460</strain>
    </source>
</reference>
<dbReference type="PANTHER" id="PTHR19353:SF83">
    <property type="entry name" value="DELTA(6)-FATTY-ACID DESATURASE FAT-3"/>
    <property type="match status" value="1"/>
</dbReference>
<dbReference type="CDD" id="cd03506">
    <property type="entry name" value="Delta6-FADS-like"/>
    <property type="match status" value="1"/>
</dbReference>
<comment type="caution">
    <text evidence="2">The sequence shown here is derived from an EMBL/GenBank/DDBJ whole genome shotgun (WGS) entry which is preliminary data.</text>
</comment>
<dbReference type="Pfam" id="PF00487">
    <property type="entry name" value="FA_desaturase"/>
    <property type="match status" value="1"/>
</dbReference>
<proteinExistence type="predicted"/>
<dbReference type="AlphaFoldDB" id="A0AAN5CQ83"/>
<dbReference type="GO" id="GO:0016717">
    <property type="term" value="F:oxidoreductase activity, acting on paired donors, with oxidation of a pair of donors resulting in the reduction of molecular oxygen to two molecules of water"/>
    <property type="evidence" value="ECO:0007669"/>
    <property type="project" value="TreeGrafter"/>
</dbReference>
<evidence type="ECO:0000259" key="1">
    <source>
        <dbReference type="Pfam" id="PF00487"/>
    </source>
</evidence>
<dbReference type="InterPro" id="IPR005804">
    <property type="entry name" value="FA_desaturase_dom"/>
</dbReference>
<gene>
    <name evidence="2" type="ORF">PMAYCL1PPCAC_18622</name>
</gene>
<evidence type="ECO:0000313" key="2">
    <source>
        <dbReference type="EMBL" id="GMR48427.1"/>
    </source>
</evidence>
<dbReference type="InterPro" id="IPR012171">
    <property type="entry name" value="Fatty_acid_desaturase"/>
</dbReference>
<dbReference type="EMBL" id="BTRK01000004">
    <property type="protein sequence ID" value="GMR48427.1"/>
    <property type="molecule type" value="Genomic_DNA"/>
</dbReference>
<dbReference type="Proteomes" id="UP001328107">
    <property type="component" value="Unassembled WGS sequence"/>
</dbReference>
<feature type="non-terminal residue" evidence="2">
    <location>
        <position position="1"/>
    </location>
</feature>
<dbReference type="PANTHER" id="PTHR19353">
    <property type="entry name" value="FATTY ACID DESATURASE 2"/>
    <property type="match status" value="1"/>
</dbReference>
<dbReference type="GO" id="GO:0006629">
    <property type="term" value="P:lipid metabolic process"/>
    <property type="evidence" value="ECO:0007669"/>
    <property type="project" value="InterPro"/>
</dbReference>
<protein>
    <recommendedName>
        <fullName evidence="1">Fatty acid desaturase domain-containing protein</fullName>
    </recommendedName>
</protein>
<dbReference type="GO" id="GO:0016020">
    <property type="term" value="C:membrane"/>
    <property type="evidence" value="ECO:0007669"/>
    <property type="project" value="TreeGrafter"/>
</dbReference>
<sequence length="455" mass="52786">DLTSTAGMAEEQRKSASLRMKVDGSWVELSESQVFKHPGGPVITQYQDADATHMFHAFHAGSTKAYKQLATVLKMNKIGEMEAKELEAAQEKKTDESDVNISVYDISIEREKAMALSFEELRQEVIRRGWMEGAPLYFVWKIFEIVLQLTIVVWLQSHEWYISSAVVLGVAWQQLGWLAHEFCHQQPFKNRETNDILGLVLGNMAQGYSRDWWKDKHNTHHAATNIIDQDGDIDLVPLFSLIPSDLQKYKEPIEKFVRKFVPYQHLYYTLALPLLRYSWWSQSLTFAFSEQNSNYRVYRRNALGEQLGLAVHWSLVFLQLYYLPSNMMRILYFFISQSLAGLLTGHVVTYSHNSVDKYPANSRLLNNFVALQILTTRNMNPSGFIDWFWGGLNYQVEHHLFPTMPRCYLPECSKLVKKFCADNGLEYLVDDYITGYRYNLEQLERIAKIAAVKEE</sequence>
<organism evidence="2 3">
    <name type="scientific">Pristionchus mayeri</name>
    <dbReference type="NCBI Taxonomy" id="1317129"/>
    <lineage>
        <taxon>Eukaryota</taxon>
        <taxon>Metazoa</taxon>
        <taxon>Ecdysozoa</taxon>
        <taxon>Nematoda</taxon>
        <taxon>Chromadorea</taxon>
        <taxon>Rhabditida</taxon>
        <taxon>Rhabditina</taxon>
        <taxon>Diplogasteromorpha</taxon>
        <taxon>Diplogasteroidea</taxon>
        <taxon>Neodiplogasteridae</taxon>
        <taxon>Pristionchus</taxon>
    </lineage>
</organism>
<keyword evidence="3" id="KW-1185">Reference proteome</keyword>
<name>A0AAN5CQ83_9BILA</name>
<accession>A0AAN5CQ83</accession>
<dbReference type="PIRSF" id="PIRSF015921">
    <property type="entry name" value="FA_sphinglp_des"/>
    <property type="match status" value="1"/>
</dbReference>